<organism evidence="1 2">
    <name type="scientific">Hominisplanchenecus murintestinalis</name>
    <dbReference type="NCBI Taxonomy" id="2941517"/>
    <lineage>
        <taxon>Bacteria</taxon>
        <taxon>Bacillati</taxon>
        <taxon>Bacillota</taxon>
        <taxon>Clostridia</taxon>
        <taxon>Lachnospirales</taxon>
        <taxon>Lachnospiraceae</taxon>
        <taxon>Hominisplanchenecus</taxon>
    </lineage>
</organism>
<evidence type="ECO:0000313" key="1">
    <source>
        <dbReference type="EMBL" id="TGX97903.1"/>
    </source>
</evidence>
<sequence>MAINNTLKDIRTERNLIQEDLAEATGSCSRTIGRIERGERNPSLEMAIRLAHYLNMSVEEIFTLDDNNSSYQKAEE</sequence>
<proteinExistence type="predicted"/>
<comment type="caution">
    <text evidence="1">The sequence shown here is derived from an EMBL/GenBank/DDBJ whole genome shotgun (WGS) entry which is preliminary data.</text>
</comment>
<evidence type="ECO:0000313" key="2">
    <source>
        <dbReference type="Proteomes" id="UP000307720"/>
    </source>
</evidence>
<name>A0AC61QYE9_9FIRM</name>
<keyword evidence="2" id="KW-1185">Reference proteome</keyword>
<protein>
    <submittedName>
        <fullName evidence="1">XRE family transcriptional regulator</fullName>
    </submittedName>
</protein>
<dbReference type="Proteomes" id="UP000307720">
    <property type="component" value="Unassembled WGS sequence"/>
</dbReference>
<reference evidence="1" key="1">
    <citation type="submission" date="2019-04" db="EMBL/GenBank/DDBJ databases">
        <title>Microbes associate with the intestines of laboratory mice.</title>
        <authorList>
            <person name="Navarre W."/>
            <person name="Wong E."/>
            <person name="Huang K."/>
            <person name="Tropini C."/>
            <person name="Ng K."/>
            <person name="Yu B."/>
        </authorList>
    </citation>
    <scope>NUCLEOTIDE SEQUENCE</scope>
    <source>
        <strain evidence="1">NM72_1-8</strain>
    </source>
</reference>
<gene>
    <name evidence="1" type="ORF">E5357_10695</name>
</gene>
<dbReference type="EMBL" id="SRZB01000024">
    <property type="protein sequence ID" value="TGX97903.1"/>
    <property type="molecule type" value="Genomic_DNA"/>
</dbReference>
<accession>A0AC61QYE9</accession>